<sequence>MSDDDEYYDDDDYFYIDDGPVAEADNLAEHTMHSPVWREHASDDTAEYWSDWTYYTDDYYDQGSPKRQRQRVAGQGITEAKDKDSKGTHVGKRRRKLLPIKDIPELSLGESLDSDTEKSVAAIPTVIWRLKEAHDPIEYPIVTEGEGGKVALLKDWREKVLVAIKPGLGNAAEKDLKTQKPNRTAIAVIIGPRPAEITRRGVAAPTMSSKAKNMPSKSKAVPALANGVSISKSSTANPKAASANTRNSVKPPAATKKSSHGTIVLRQRANDFESIGTKRKGRGEVTANGDESMSKKRRAPATKEKENEVIQSAAQSDASSKAGRKRKASDGDGERVPSRAVKRKTSAPKATTAVSGPKKGPAVLTRRNTRSTRD</sequence>
<feature type="region of interest" description="Disordered" evidence="1">
    <location>
        <begin position="201"/>
        <end position="374"/>
    </location>
</feature>
<dbReference type="OrthoDB" id="5372734at2759"/>
<gene>
    <name evidence="2" type="ORF">FRX48_02194</name>
</gene>
<feature type="region of interest" description="Disordered" evidence="1">
    <location>
        <begin position="62"/>
        <end position="91"/>
    </location>
</feature>
<dbReference type="EMBL" id="VXIT01000003">
    <property type="protein sequence ID" value="KAA6413832.1"/>
    <property type="molecule type" value="Genomic_DNA"/>
</dbReference>
<protein>
    <submittedName>
        <fullName evidence="2">Uncharacterized protein</fullName>
    </submittedName>
</protein>
<dbReference type="AlphaFoldDB" id="A0A5M8PY00"/>
<feature type="compositionally biased region" description="Low complexity" evidence="1">
    <location>
        <begin position="311"/>
        <end position="321"/>
    </location>
</feature>
<evidence type="ECO:0000313" key="3">
    <source>
        <dbReference type="Proteomes" id="UP000324767"/>
    </source>
</evidence>
<dbReference type="Proteomes" id="UP000324767">
    <property type="component" value="Unassembled WGS sequence"/>
</dbReference>
<proteinExistence type="predicted"/>
<feature type="compositionally biased region" description="Polar residues" evidence="1">
    <location>
        <begin position="228"/>
        <end position="248"/>
    </location>
</feature>
<name>A0A5M8PY00_9LECA</name>
<organism evidence="2 3">
    <name type="scientific">Lasallia pustulata</name>
    <dbReference type="NCBI Taxonomy" id="136370"/>
    <lineage>
        <taxon>Eukaryota</taxon>
        <taxon>Fungi</taxon>
        <taxon>Dikarya</taxon>
        <taxon>Ascomycota</taxon>
        <taxon>Pezizomycotina</taxon>
        <taxon>Lecanoromycetes</taxon>
        <taxon>OSLEUM clade</taxon>
        <taxon>Umbilicariomycetidae</taxon>
        <taxon>Umbilicariales</taxon>
        <taxon>Umbilicariaceae</taxon>
        <taxon>Lasallia</taxon>
    </lineage>
</organism>
<feature type="compositionally biased region" description="Basic and acidic residues" evidence="1">
    <location>
        <begin position="328"/>
        <end position="337"/>
    </location>
</feature>
<comment type="caution">
    <text evidence="2">The sequence shown here is derived from an EMBL/GenBank/DDBJ whole genome shotgun (WGS) entry which is preliminary data.</text>
</comment>
<evidence type="ECO:0000313" key="2">
    <source>
        <dbReference type="EMBL" id="KAA6413832.1"/>
    </source>
</evidence>
<evidence type="ECO:0000256" key="1">
    <source>
        <dbReference type="SAM" id="MobiDB-lite"/>
    </source>
</evidence>
<accession>A0A5M8PY00</accession>
<reference evidence="2 3" key="1">
    <citation type="submission" date="2019-09" db="EMBL/GenBank/DDBJ databases">
        <title>The hologenome of the rock-dwelling lichen Lasallia pustulata.</title>
        <authorList>
            <person name="Greshake Tzovaras B."/>
            <person name="Segers F."/>
            <person name="Bicker A."/>
            <person name="Dal Grande F."/>
            <person name="Otte J."/>
            <person name="Hankeln T."/>
            <person name="Schmitt I."/>
            <person name="Ebersberger I."/>
        </authorList>
    </citation>
    <scope>NUCLEOTIDE SEQUENCE [LARGE SCALE GENOMIC DNA]</scope>
    <source>
        <strain evidence="2">A1-1</strain>
    </source>
</reference>